<feature type="transmembrane region" description="Helical" evidence="5">
    <location>
        <begin position="89"/>
        <end position="111"/>
    </location>
</feature>
<keyword evidence="3 5" id="KW-1133">Transmembrane helix</keyword>
<evidence type="ECO:0000256" key="1">
    <source>
        <dbReference type="ARBA" id="ARBA00004141"/>
    </source>
</evidence>
<protein>
    <recommendedName>
        <fullName evidence="8">LrgB family protein</fullName>
    </recommendedName>
</protein>
<evidence type="ECO:0000256" key="3">
    <source>
        <dbReference type="ARBA" id="ARBA00022989"/>
    </source>
</evidence>
<feature type="transmembrane region" description="Helical" evidence="5">
    <location>
        <begin position="143"/>
        <end position="167"/>
    </location>
</feature>
<dbReference type="Pfam" id="PF04172">
    <property type="entry name" value="LrgB"/>
    <property type="match status" value="1"/>
</dbReference>
<proteinExistence type="predicted"/>
<evidence type="ECO:0008006" key="8">
    <source>
        <dbReference type="Google" id="ProtNLM"/>
    </source>
</evidence>
<evidence type="ECO:0000313" key="7">
    <source>
        <dbReference type="Proteomes" id="UP000503640"/>
    </source>
</evidence>
<dbReference type="InterPro" id="IPR007300">
    <property type="entry name" value="CidB/LrgB"/>
</dbReference>
<keyword evidence="4 5" id="KW-0472">Membrane</keyword>
<dbReference type="PANTHER" id="PTHR30249:SF16">
    <property type="entry name" value="INNER MEMBRANE PROTEIN"/>
    <property type="match status" value="1"/>
</dbReference>
<evidence type="ECO:0000256" key="2">
    <source>
        <dbReference type="ARBA" id="ARBA00022692"/>
    </source>
</evidence>
<dbReference type="AlphaFoldDB" id="A0A7I9VJU8"/>
<organism evidence="6 7">
    <name type="scientific">Anaeromyxobacter diazotrophicus</name>
    <dbReference type="NCBI Taxonomy" id="2590199"/>
    <lineage>
        <taxon>Bacteria</taxon>
        <taxon>Pseudomonadati</taxon>
        <taxon>Myxococcota</taxon>
        <taxon>Myxococcia</taxon>
        <taxon>Myxococcales</taxon>
        <taxon>Cystobacterineae</taxon>
        <taxon>Anaeromyxobacteraceae</taxon>
        <taxon>Anaeromyxobacter</taxon>
    </lineage>
</organism>
<feature type="transmembrane region" description="Helical" evidence="5">
    <location>
        <begin position="59"/>
        <end position="77"/>
    </location>
</feature>
<keyword evidence="7" id="KW-1185">Reference proteome</keyword>
<name>A0A7I9VJU8_9BACT</name>
<keyword evidence="2 5" id="KW-0812">Transmembrane</keyword>
<evidence type="ECO:0000256" key="5">
    <source>
        <dbReference type="SAM" id="Phobius"/>
    </source>
</evidence>
<evidence type="ECO:0000313" key="6">
    <source>
        <dbReference type="EMBL" id="GEJ56459.1"/>
    </source>
</evidence>
<evidence type="ECO:0000256" key="4">
    <source>
        <dbReference type="ARBA" id="ARBA00023136"/>
    </source>
</evidence>
<gene>
    <name evidence="6" type="ORF">AMYX_12000</name>
</gene>
<feature type="transmembrane region" description="Helical" evidence="5">
    <location>
        <begin position="32"/>
        <end position="50"/>
    </location>
</feature>
<reference evidence="7" key="1">
    <citation type="journal article" date="2020" name="Appl. Environ. Microbiol.">
        <title>Diazotrophic Anaeromyxobacter Isolates from Soils.</title>
        <authorList>
            <person name="Masuda Y."/>
            <person name="Yamanaka H."/>
            <person name="Xu Z.X."/>
            <person name="Shiratori Y."/>
            <person name="Aono T."/>
            <person name="Amachi S."/>
            <person name="Senoo K."/>
            <person name="Itoh H."/>
        </authorList>
    </citation>
    <scope>NUCLEOTIDE SEQUENCE [LARGE SCALE GENOMIC DNA]</scope>
    <source>
        <strain evidence="7">R267</strain>
    </source>
</reference>
<comment type="subcellular location">
    <subcellularLocation>
        <location evidence="1">Membrane</location>
        <topology evidence="1">Multi-pass membrane protein</topology>
    </subcellularLocation>
</comment>
<dbReference type="EMBL" id="BJTG01000003">
    <property type="protein sequence ID" value="GEJ56459.1"/>
    <property type="molecule type" value="Genomic_DNA"/>
</dbReference>
<accession>A0A7I9VJU8</accession>
<dbReference type="PANTHER" id="PTHR30249">
    <property type="entry name" value="PUTATIVE SEROTONIN TRANSPORTER"/>
    <property type="match status" value="1"/>
</dbReference>
<comment type="caution">
    <text evidence="6">The sequence shown here is derived from an EMBL/GenBank/DDBJ whole genome shotgun (WGS) entry which is preliminary data.</text>
</comment>
<dbReference type="GO" id="GO:0016020">
    <property type="term" value="C:membrane"/>
    <property type="evidence" value="ECO:0007669"/>
    <property type="project" value="UniProtKB-SubCell"/>
</dbReference>
<sequence length="229" mass="23148">MSGAGWLLATVALYLAARRAHARLRTPLASPLLVAPAALVAALAAGHAGYDAYLRGGRWLLALLGPTTVAFALPLHRHRALLREQAAELGAAVLTGSVVAVASSLVLARALGLDPEVARSLAPRSITTPFAMLVARELGGAPALAAVCVILTALVGLVVGPALAAWLPLRSATSRGALLGMGAHGAGAARAMELGAVEGTAAALTMICAGLLLLLAAPGLRWLLHFAPW</sequence>
<dbReference type="RefSeq" id="WP_176063979.1">
    <property type="nucleotide sequence ID" value="NZ_BJTG01000003.1"/>
</dbReference>
<dbReference type="Proteomes" id="UP000503640">
    <property type="component" value="Unassembled WGS sequence"/>
</dbReference>
<feature type="transmembrane region" description="Helical" evidence="5">
    <location>
        <begin position="201"/>
        <end position="224"/>
    </location>
</feature>